<dbReference type="InterPro" id="IPR011249">
    <property type="entry name" value="Metalloenz_LuxS/M16"/>
</dbReference>
<proteinExistence type="predicted"/>
<organism evidence="2 3">
    <name type="scientific">Lactobacillus delbrueckii</name>
    <dbReference type="NCBI Taxonomy" id="1584"/>
    <lineage>
        <taxon>Bacteria</taxon>
        <taxon>Bacillati</taxon>
        <taxon>Bacillota</taxon>
        <taxon>Bacilli</taxon>
        <taxon>Lactobacillales</taxon>
        <taxon>Lactobacillaceae</taxon>
        <taxon>Lactobacillus</taxon>
    </lineage>
</organism>
<feature type="domain" description="Peptidase M16 C-terminal" evidence="1">
    <location>
        <begin position="50"/>
        <end position="213"/>
    </location>
</feature>
<comment type="caution">
    <text evidence="2">The sequence shown here is derived from an EMBL/GenBank/DDBJ whole genome shotgun (WGS) entry which is preliminary data.</text>
</comment>
<sequence>MAKEIPIIQQELAMYQDEPDWILGDRLLRGIYGDCNLAIDVAGTRESIASVTKEKLQAAYDENYVAARMSFVACGDFTDNQVKTILRQARKLSDQYLRPGKPQKEADLVPFLPSGQDWNLIGGEVPLFTAAIPLPNFKKVLASRDMSQILLEIMLESKLGAASHWFASARQAGLVSQPLQISVTYTRQGAYAVLLGMSPEAEELLDQIKAELAPDKLFPKKQEMEMRKLFEIHKRSWLAQTVRSLDNLSGFAVEMAEESLDEEDLFANVEQMQAMNFADYRAYCQELCEGASINTARLLEEDDQ</sequence>
<evidence type="ECO:0000259" key="1">
    <source>
        <dbReference type="Pfam" id="PF05193"/>
    </source>
</evidence>
<gene>
    <name evidence="2" type="ORF">ME791_01480</name>
</gene>
<evidence type="ECO:0000313" key="3">
    <source>
        <dbReference type="Proteomes" id="UP001054884"/>
    </source>
</evidence>
<dbReference type="AlphaFoldDB" id="A0ABD0ADD2"/>
<dbReference type="InterPro" id="IPR007863">
    <property type="entry name" value="Peptidase_M16_C"/>
</dbReference>
<accession>A0ABD0ADD2</accession>
<name>A0ABD0ADD2_9LACO</name>
<dbReference type="Pfam" id="PF05193">
    <property type="entry name" value="Peptidase_M16_C"/>
    <property type="match status" value="1"/>
</dbReference>
<dbReference type="Proteomes" id="UP001054884">
    <property type="component" value="Unassembled WGS sequence"/>
</dbReference>
<dbReference type="EMBL" id="BNHY01000002">
    <property type="protein sequence ID" value="GHN32996.1"/>
    <property type="molecule type" value="Genomic_DNA"/>
</dbReference>
<dbReference type="Gene3D" id="3.30.830.10">
    <property type="entry name" value="Metalloenzyme, LuxS/M16 peptidase-like"/>
    <property type="match status" value="2"/>
</dbReference>
<evidence type="ECO:0000313" key="2">
    <source>
        <dbReference type="EMBL" id="GHN32996.1"/>
    </source>
</evidence>
<dbReference type="SUPFAM" id="SSF63411">
    <property type="entry name" value="LuxS/MPP-like metallohydrolase"/>
    <property type="match status" value="1"/>
</dbReference>
<protein>
    <recommendedName>
        <fullName evidence="1">Peptidase M16 C-terminal domain-containing protein</fullName>
    </recommendedName>
</protein>
<reference evidence="2 3" key="1">
    <citation type="journal article" date="2022" name="J. Dairy Sci.">
        <title>Genetic diversity of Lactobacillus delbrueckii isolated from raw milk in Hokkaido, Japan.</title>
        <authorList>
            <person name="Tsuchihashi H."/>
            <person name="Ichikawa A."/>
            <person name="Takeda M."/>
            <person name="Koizumi A."/>
            <person name="Mizoguchi C."/>
            <person name="Ishida T."/>
            <person name="Kimura K."/>
        </authorList>
    </citation>
    <scope>NUCLEOTIDE SEQUENCE [LARGE SCALE GENOMIC DNA]</scope>
    <source>
        <strain evidence="2 3">ME-791</strain>
    </source>
</reference>